<dbReference type="GO" id="GO:0005524">
    <property type="term" value="F:ATP binding"/>
    <property type="evidence" value="ECO:0007669"/>
    <property type="project" value="UniProtKB-KW"/>
</dbReference>
<feature type="domain" description="Protein kinase" evidence="6">
    <location>
        <begin position="164"/>
        <end position="376"/>
    </location>
</feature>
<dbReference type="Gene3D" id="2.130.10.30">
    <property type="entry name" value="Regulator of chromosome condensation 1/beta-lactamase-inhibitor protein II"/>
    <property type="match status" value="1"/>
</dbReference>
<evidence type="ECO:0000256" key="3">
    <source>
        <dbReference type="ARBA" id="ARBA00022777"/>
    </source>
</evidence>
<dbReference type="PANTHER" id="PTHR11042">
    <property type="entry name" value="EUKARYOTIC TRANSLATION INITIATION FACTOR 2-ALPHA KINASE EIF2-ALPHA KINASE -RELATED"/>
    <property type="match status" value="1"/>
</dbReference>
<dbReference type="GO" id="GO:0004672">
    <property type="term" value="F:protein kinase activity"/>
    <property type="evidence" value="ECO:0007669"/>
    <property type="project" value="InterPro"/>
</dbReference>
<evidence type="ECO:0000313" key="7">
    <source>
        <dbReference type="EMBL" id="CAD7621242.1"/>
    </source>
</evidence>
<keyword evidence="4" id="KW-0067">ATP-binding</keyword>
<keyword evidence="8" id="KW-1185">Reference proteome</keyword>
<dbReference type="GO" id="GO:0005737">
    <property type="term" value="C:cytoplasm"/>
    <property type="evidence" value="ECO:0007669"/>
    <property type="project" value="TreeGrafter"/>
</dbReference>
<dbReference type="InterPro" id="IPR000719">
    <property type="entry name" value="Prot_kinase_dom"/>
</dbReference>
<dbReference type="GO" id="GO:0005634">
    <property type="term" value="C:nucleus"/>
    <property type="evidence" value="ECO:0007669"/>
    <property type="project" value="TreeGrafter"/>
</dbReference>
<dbReference type="Proteomes" id="UP000759131">
    <property type="component" value="Unassembled WGS sequence"/>
</dbReference>
<name>A0A7R9PUL8_9ACAR</name>
<dbReference type="OrthoDB" id="8596411at2759"/>
<sequence length="376" mass="43627">MATFEICAKIPDNLRKEIKSFHIFKQQGENTTNILFVTTGDLVYGLGSNNGGVLGLGHKRPIHTPEEVPQLSHQNIQQFYIERTYGLALNRDRQLFHWGRKCNKAVYNTDYNKPQKLLLCASRDVCVAKVSYDWGAVIALTCDGRELAAIECMNIMKNSIAQTLNTIQHNGSGGFGQVFEVRDKRNGNNYALKKCFLNIEDTYNDEKKQQILSEVDKLKKLRSNYVVTYIFSWLEDNHLYIQMDYYNQNLQTIIDNKPDVFGRQSEEVLNVFEYYISCEIFKELLECVQYLHESRPPVIHRDLKPANVLISKNIDRSNRFIKLCDFGSATFHDMTITSMNHTSNIVTRQYMAPEIFQPRYTIKVDIYIMIKEKNII</sequence>
<evidence type="ECO:0000256" key="2">
    <source>
        <dbReference type="ARBA" id="ARBA00022741"/>
    </source>
</evidence>
<dbReference type="PROSITE" id="PS50011">
    <property type="entry name" value="PROTEIN_KINASE_DOM"/>
    <property type="match status" value="1"/>
</dbReference>
<comment type="similarity">
    <text evidence="5">Belongs to the protein kinase superfamily. Ser/Thr protein kinase family. GCN2 subfamily.</text>
</comment>
<dbReference type="AlphaFoldDB" id="A0A7R9PUL8"/>
<keyword evidence="1" id="KW-0808">Transferase</keyword>
<dbReference type="Pfam" id="PF00069">
    <property type="entry name" value="Pkinase"/>
    <property type="match status" value="1"/>
</dbReference>
<dbReference type="SUPFAM" id="SSF50985">
    <property type="entry name" value="RCC1/BLIP-II"/>
    <property type="match status" value="1"/>
</dbReference>
<dbReference type="SUPFAM" id="SSF56112">
    <property type="entry name" value="Protein kinase-like (PK-like)"/>
    <property type="match status" value="1"/>
</dbReference>
<evidence type="ECO:0000313" key="8">
    <source>
        <dbReference type="Proteomes" id="UP000759131"/>
    </source>
</evidence>
<dbReference type="EMBL" id="OC855103">
    <property type="protein sequence ID" value="CAD7621242.1"/>
    <property type="molecule type" value="Genomic_DNA"/>
</dbReference>
<evidence type="ECO:0000256" key="5">
    <source>
        <dbReference type="ARBA" id="ARBA00037982"/>
    </source>
</evidence>
<dbReference type="InterPro" id="IPR008271">
    <property type="entry name" value="Ser/Thr_kinase_AS"/>
</dbReference>
<dbReference type="PROSITE" id="PS00108">
    <property type="entry name" value="PROTEIN_KINASE_ST"/>
    <property type="match status" value="1"/>
</dbReference>
<organism evidence="7">
    <name type="scientific">Medioppia subpectinata</name>
    <dbReference type="NCBI Taxonomy" id="1979941"/>
    <lineage>
        <taxon>Eukaryota</taxon>
        <taxon>Metazoa</taxon>
        <taxon>Ecdysozoa</taxon>
        <taxon>Arthropoda</taxon>
        <taxon>Chelicerata</taxon>
        <taxon>Arachnida</taxon>
        <taxon>Acari</taxon>
        <taxon>Acariformes</taxon>
        <taxon>Sarcoptiformes</taxon>
        <taxon>Oribatida</taxon>
        <taxon>Brachypylina</taxon>
        <taxon>Oppioidea</taxon>
        <taxon>Oppiidae</taxon>
        <taxon>Medioppia</taxon>
    </lineage>
</organism>
<dbReference type="CDD" id="cd00180">
    <property type="entry name" value="PKc"/>
    <property type="match status" value="1"/>
</dbReference>
<dbReference type="Gene3D" id="3.30.200.20">
    <property type="entry name" value="Phosphorylase Kinase, domain 1"/>
    <property type="match status" value="1"/>
</dbReference>
<dbReference type="InterPro" id="IPR000408">
    <property type="entry name" value="Reg_chr_condens"/>
</dbReference>
<reference evidence="7" key="1">
    <citation type="submission" date="2020-11" db="EMBL/GenBank/DDBJ databases">
        <authorList>
            <person name="Tran Van P."/>
        </authorList>
    </citation>
    <scope>NUCLEOTIDE SEQUENCE</scope>
</reference>
<gene>
    <name evidence="7" type="ORF">OSB1V03_LOCUS1716</name>
</gene>
<dbReference type="Pfam" id="PF00415">
    <property type="entry name" value="RCC1"/>
    <property type="match status" value="1"/>
</dbReference>
<evidence type="ECO:0000259" key="6">
    <source>
        <dbReference type="PROSITE" id="PS50011"/>
    </source>
</evidence>
<dbReference type="InterPro" id="IPR050339">
    <property type="entry name" value="CC_SR_Kinase"/>
</dbReference>
<keyword evidence="3" id="KW-0418">Kinase</keyword>
<accession>A0A7R9PUL8</accession>
<dbReference type="Gene3D" id="1.10.510.10">
    <property type="entry name" value="Transferase(Phosphotransferase) domain 1"/>
    <property type="match status" value="1"/>
</dbReference>
<proteinExistence type="inferred from homology"/>
<dbReference type="EMBL" id="CAJPIZ010000528">
    <property type="protein sequence ID" value="CAG2101672.1"/>
    <property type="molecule type" value="Genomic_DNA"/>
</dbReference>
<dbReference type="InterPro" id="IPR009091">
    <property type="entry name" value="RCC1/BLIP-II"/>
</dbReference>
<evidence type="ECO:0000256" key="4">
    <source>
        <dbReference type="ARBA" id="ARBA00022840"/>
    </source>
</evidence>
<dbReference type="InterPro" id="IPR011009">
    <property type="entry name" value="Kinase-like_dom_sf"/>
</dbReference>
<keyword evidence="2" id="KW-0547">Nucleotide-binding</keyword>
<protein>
    <recommendedName>
        <fullName evidence="6">Protein kinase domain-containing protein</fullName>
    </recommendedName>
</protein>
<evidence type="ECO:0000256" key="1">
    <source>
        <dbReference type="ARBA" id="ARBA00022679"/>
    </source>
</evidence>
<dbReference type="SMART" id="SM00220">
    <property type="entry name" value="S_TKc"/>
    <property type="match status" value="1"/>
</dbReference>